<dbReference type="EMBL" id="JBHUGY010000066">
    <property type="protein sequence ID" value="MFD2058014.1"/>
    <property type="molecule type" value="Genomic_DNA"/>
</dbReference>
<evidence type="ECO:0008006" key="3">
    <source>
        <dbReference type="Google" id="ProtNLM"/>
    </source>
</evidence>
<dbReference type="Proteomes" id="UP001597349">
    <property type="component" value="Unassembled WGS sequence"/>
</dbReference>
<protein>
    <recommendedName>
        <fullName evidence="3">DUF3606 domain-containing protein</fullName>
    </recommendedName>
</protein>
<proteinExistence type="predicted"/>
<reference evidence="2" key="1">
    <citation type="journal article" date="2019" name="Int. J. Syst. Evol. Microbiol.">
        <title>The Global Catalogue of Microorganisms (GCM) 10K type strain sequencing project: providing services to taxonomists for standard genome sequencing and annotation.</title>
        <authorList>
            <consortium name="The Broad Institute Genomics Platform"/>
            <consortium name="The Broad Institute Genome Sequencing Center for Infectious Disease"/>
            <person name="Wu L."/>
            <person name="Ma J."/>
        </authorList>
    </citation>
    <scope>NUCLEOTIDE SEQUENCE [LARGE SCALE GENOMIC DNA]</scope>
    <source>
        <strain evidence="2">CGMCC 1.16226</strain>
    </source>
</reference>
<name>A0ABW4WNP0_9HYPH</name>
<evidence type="ECO:0000313" key="1">
    <source>
        <dbReference type="EMBL" id="MFD2058014.1"/>
    </source>
</evidence>
<keyword evidence="2" id="KW-1185">Reference proteome</keyword>
<organism evidence="1 2">
    <name type="scientific">Mesorhizobium calcicola</name>
    <dbReference type="NCBI Taxonomy" id="1300310"/>
    <lineage>
        <taxon>Bacteria</taxon>
        <taxon>Pseudomonadati</taxon>
        <taxon>Pseudomonadota</taxon>
        <taxon>Alphaproteobacteria</taxon>
        <taxon>Hyphomicrobiales</taxon>
        <taxon>Phyllobacteriaceae</taxon>
        <taxon>Mesorhizobium</taxon>
    </lineage>
</organism>
<comment type="caution">
    <text evidence="1">The sequence shown here is derived from an EMBL/GenBank/DDBJ whole genome shotgun (WGS) entry which is preliminary data.</text>
</comment>
<dbReference type="RefSeq" id="WP_379026474.1">
    <property type="nucleotide sequence ID" value="NZ_JBHUGY010000066.1"/>
</dbReference>
<evidence type="ECO:0000313" key="2">
    <source>
        <dbReference type="Proteomes" id="UP001597349"/>
    </source>
</evidence>
<gene>
    <name evidence="1" type="ORF">ACFSQT_34520</name>
</gene>
<sequence>MTDEQGKAPSKPDDSVVRRLVNETGITEDQARELIAFLGRNWPSLMREARILAGKR</sequence>
<accession>A0ABW4WNP0</accession>